<dbReference type="SUPFAM" id="SSF51735">
    <property type="entry name" value="NAD(P)-binding Rossmann-fold domains"/>
    <property type="match status" value="1"/>
</dbReference>
<keyword evidence="5" id="KW-0560">Oxidoreductase</keyword>
<gene>
    <name evidence="6" type="ORF">H7965_04760</name>
</gene>
<comment type="caution">
    <text evidence="6">The sequence shown here is derived from an EMBL/GenBank/DDBJ whole genome shotgun (WGS) entry which is preliminary data.</text>
</comment>
<dbReference type="Proteomes" id="UP000600101">
    <property type="component" value="Unassembled WGS sequence"/>
</dbReference>
<proteinExistence type="inferred from homology"/>
<keyword evidence="7" id="KW-1185">Reference proteome</keyword>
<sequence length="326" mass="34044">METGLSATALWYLAPGVAALRQEPLPPPTEGQALVRAHYGAISRGTERLVSQGRVPPSQWPVMRAPLMDGNFPFPVKYGYAVAGVVDAGPAALLGRRVFCLHPHQDLFLAPAAMCIPIPDAVPDHRAVLAANMETAVNLLWDAAPLAGERALVIGAGVVGLLVAALLARIPGIELTVCDIDPGRAAFAEALGARFCPPADAPGDRDLIIHASASEAGLQLALDRAGFEARIIEASWHGDRTVALPLGEGFHARRLSILSSQVGHVAAAVRGRRSHAERLALALTLLADARLDALLAPPVRFLALPAALPSLLEGSGGPPCPTIIYA</sequence>
<dbReference type="SUPFAM" id="SSF50129">
    <property type="entry name" value="GroES-like"/>
    <property type="match status" value="1"/>
</dbReference>
<protein>
    <submittedName>
        <fullName evidence="6">Zinc-binding alcohol dehydrogenase</fullName>
    </submittedName>
</protein>
<evidence type="ECO:0000256" key="1">
    <source>
        <dbReference type="ARBA" id="ARBA00001947"/>
    </source>
</evidence>
<evidence type="ECO:0000256" key="3">
    <source>
        <dbReference type="ARBA" id="ARBA00022723"/>
    </source>
</evidence>
<dbReference type="PANTHER" id="PTHR43350:SF19">
    <property type="entry name" value="D-GULOSIDE 3-DEHYDROGENASE"/>
    <property type="match status" value="1"/>
</dbReference>
<dbReference type="GO" id="GO:0016491">
    <property type="term" value="F:oxidoreductase activity"/>
    <property type="evidence" value="ECO:0007669"/>
    <property type="project" value="UniProtKB-KW"/>
</dbReference>
<reference evidence="6" key="1">
    <citation type="submission" date="2020-08" db="EMBL/GenBank/DDBJ databases">
        <authorList>
            <person name="Hu Y."/>
            <person name="Nguyen S.V."/>
            <person name="Li F."/>
            <person name="Fanning S."/>
        </authorList>
    </citation>
    <scope>NUCLEOTIDE SEQUENCE</scope>
    <source>
        <strain evidence="6">SYSU D8009</strain>
    </source>
</reference>
<dbReference type="InterPro" id="IPR011032">
    <property type="entry name" value="GroES-like_sf"/>
</dbReference>
<comment type="similarity">
    <text evidence="2">Belongs to the zinc-containing alcohol dehydrogenase family.</text>
</comment>
<accession>A0A9X0QVK0</accession>
<dbReference type="Gene3D" id="3.40.50.720">
    <property type="entry name" value="NAD(P)-binding Rossmann-like Domain"/>
    <property type="match status" value="1"/>
</dbReference>
<dbReference type="EMBL" id="JACOMF010000004">
    <property type="protein sequence ID" value="MBC4014629.1"/>
    <property type="molecule type" value="Genomic_DNA"/>
</dbReference>
<name>A0A9X0QVK0_9PROT</name>
<dbReference type="InterPro" id="IPR036291">
    <property type="entry name" value="NAD(P)-bd_dom_sf"/>
</dbReference>
<evidence type="ECO:0000256" key="4">
    <source>
        <dbReference type="ARBA" id="ARBA00022833"/>
    </source>
</evidence>
<dbReference type="AlphaFoldDB" id="A0A9X0QVK0"/>
<keyword evidence="3" id="KW-0479">Metal-binding</keyword>
<evidence type="ECO:0000313" key="6">
    <source>
        <dbReference type="EMBL" id="MBC4014629.1"/>
    </source>
</evidence>
<dbReference type="PANTHER" id="PTHR43350">
    <property type="entry name" value="NAD-DEPENDENT ALCOHOL DEHYDROGENASE"/>
    <property type="match status" value="1"/>
</dbReference>
<evidence type="ECO:0000313" key="7">
    <source>
        <dbReference type="Proteomes" id="UP000600101"/>
    </source>
</evidence>
<organism evidence="6 7">
    <name type="scientific">Siccirubricoccus deserti</name>
    <dbReference type="NCBI Taxonomy" id="2013562"/>
    <lineage>
        <taxon>Bacteria</taxon>
        <taxon>Pseudomonadati</taxon>
        <taxon>Pseudomonadota</taxon>
        <taxon>Alphaproteobacteria</taxon>
        <taxon>Acetobacterales</taxon>
        <taxon>Roseomonadaceae</taxon>
        <taxon>Siccirubricoccus</taxon>
    </lineage>
</organism>
<evidence type="ECO:0000256" key="5">
    <source>
        <dbReference type="ARBA" id="ARBA00023002"/>
    </source>
</evidence>
<keyword evidence="4" id="KW-0862">Zinc</keyword>
<dbReference type="RefSeq" id="WP_186769631.1">
    <property type="nucleotide sequence ID" value="NZ_JACOMF010000004.1"/>
</dbReference>
<evidence type="ECO:0000256" key="2">
    <source>
        <dbReference type="ARBA" id="ARBA00008072"/>
    </source>
</evidence>
<dbReference type="Gene3D" id="3.90.180.10">
    <property type="entry name" value="Medium-chain alcohol dehydrogenases, catalytic domain"/>
    <property type="match status" value="2"/>
</dbReference>
<dbReference type="GO" id="GO:0046872">
    <property type="term" value="F:metal ion binding"/>
    <property type="evidence" value="ECO:0007669"/>
    <property type="project" value="UniProtKB-KW"/>
</dbReference>
<dbReference type="CDD" id="cd08255">
    <property type="entry name" value="2-desacetyl-2-hydroxyethyl_bacteriochlorophyllide_like"/>
    <property type="match status" value="1"/>
</dbReference>
<comment type="cofactor">
    <cofactor evidence="1">
        <name>Zn(2+)</name>
        <dbReference type="ChEBI" id="CHEBI:29105"/>
    </cofactor>
</comment>